<keyword evidence="1" id="KW-0472">Membrane</keyword>
<protein>
    <recommendedName>
        <fullName evidence="2">CAAX prenyl protease 2/Lysostaphin resistance protein A-like domain-containing protein</fullName>
    </recommendedName>
</protein>
<feature type="transmembrane region" description="Helical" evidence="1">
    <location>
        <begin position="58"/>
        <end position="77"/>
    </location>
</feature>
<evidence type="ECO:0000256" key="1">
    <source>
        <dbReference type="SAM" id="Phobius"/>
    </source>
</evidence>
<evidence type="ECO:0000313" key="4">
    <source>
        <dbReference type="Proteomes" id="UP000199420"/>
    </source>
</evidence>
<feature type="transmembrane region" description="Helical" evidence="1">
    <location>
        <begin position="130"/>
        <end position="151"/>
    </location>
</feature>
<dbReference type="STRING" id="529704.SAMN02927913_3250"/>
<keyword evidence="1" id="KW-0812">Transmembrane</keyword>
<keyword evidence="4" id="KW-1185">Reference proteome</keyword>
<dbReference type="InterPro" id="IPR003675">
    <property type="entry name" value="Rce1/LyrA-like_dom"/>
</dbReference>
<dbReference type="PANTHER" id="PTHR39430:SF1">
    <property type="entry name" value="PROTEASE"/>
    <property type="match status" value="1"/>
</dbReference>
<evidence type="ECO:0000259" key="2">
    <source>
        <dbReference type="Pfam" id="PF02517"/>
    </source>
</evidence>
<evidence type="ECO:0000313" key="3">
    <source>
        <dbReference type="EMBL" id="SEJ06935.1"/>
    </source>
</evidence>
<feature type="transmembrane region" description="Helical" evidence="1">
    <location>
        <begin position="252"/>
        <end position="282"/>
    </location>
</feature>
<dbReference type="Pfam" id="PF02517">
    <property type="entry name" value="Rce1-like"/>
    <property type="match status" value="1"/>
</dbReference>
<dbReference type="GO" id="GO:0004175">
    <property type="term" value="F:endopeptidase activity"/>
    <property type="evidence" value="ECO:0007669"/>
    <property type="project" value="UniProtKB-ARBA"/>
</dbReference>
<dbReference type="OrthoDB" id="193898at2"/>
<organism evidence="3 4">
    <name type="scientific">Frateuria terrea</name>
    <dbReference type="NCBI Taxonomy" id="529704"/>
    <lineage>
        <taxon>Bacteria</taxon>
        <taxon>Pseudomonadati</taxon>
        <taxon>Pseudomonadota</taxon>
        <taxon>Gammaproteobacteria</taxon>
        <taxon>Lysobacterales</taxon>
        <taxon>Rhodanobacteraceae</taxon>
        <taxon>Frateuria</taxon>
    </lineage>
</organism>
<dbReference type="PANTHER" id="PTHR39430">
    <property type="entry name" value="MEMBRANE-ASSOCIATED PROTEASE-RELATED"/>
    <property type="match status" value="1"/>
</dbReference>
<feature type="transmembrane region" description="Helical" evidence="1">
    <location>
        <begin position="163"/>
        <end position="181"/>
    </location>
</feature>
<feature type="transmembrane region" description="Helical" evidence="1">
    <location>
        <begin position="212"/>
        <end position="232"/>
    </location>
</feature>
<dbReference type="AlphaFoldDB" id="A0A1H6W3S3"/>
<keyword evidence="1" id="KW-1133">Transmembrane helix</keyword>
<feature type="domain" description="CAAX prenyl protease 2/Lysostaphin resistance protein A-like" evidence="2">
    <location>
        <begin position="131"/>
        <end position="225"/>
    </location>
</feature>
<accession>A0A1H6W3S3</accession>
<feature type="transmembrane region" description="Helical" evidence="1">
    <location>
        <begin position="20"/>
        <end position="46"/>
    </location>
</feature>
<reference evidence="3 4" key="1">
    <citation type="submission" date="2016-10" db="EMBL/GenBank/DDBJ databases">
        <authorList>
            <person name="de Groot N.N."/>
        </authorList>
    </citation>
    <scope>NUCLEOTIDE SEQUENCE [LARGE SCALE GENOMIC DNA]</scope>
    <source>
        <strain evidence="3 4">DSM 26515</strain>
    </source>
</reference>
<name>A0A1H6W3S3_9GAMM</name>
<proteinExistence type="predicted"/>
<gene>
    <name evidence="3" type="ORF">SAMN04487997_2403</name>
</gene>
<dbReference type="Proteomes" id="UP000199420">
    <property type="component" value="Unassembled WGS sequence"/>
</dbReference>
<dbReference type="EMBL" id="FNYC01000004">
    <property type="protein sequence ID" value="SEJ06935.1"/>
    <property type="molecule type" value="Genomic_DNA"/>
</dbReference>
<dbReference type="RefSeq" id="WP_091339388.1">
    <property type="nucleotide sequence ID" value="NZ_FNYC01000004.1"/>
</dbReference>
<dbReference type="GO" id="GO:0080120">
    <property type="term" value="P:CAAX-box protein maturation"/>
    <property type="evidence" value="ECO:0007669"/>
    <property type="project" value="UniProtKB-ARBA"/>
</dbReference>
<feature type="transmembrane region" description="Helical" evidence="1">
    <location>
        <begin position="187"/>
        <end position="207"/>
    </location>
</feature>
<sequence length="294" mass="31663">MHGYQLAFTTPTQAPRWQRWLVFSPVARIAFFVLLVVALSMVFWVIPHGPADSLLIKGLREFGFRAVVPLLAYLLLVKLIERRPVAELSLRRLAPDGALGLVAGALLFSAVVGVLWLLGSYHVVGTHPDAHWLVAAVTVGLGAGIGEEIMFRGVLYRMTEEGLGSWIALLVSALFFGAVHLNNPGATLWAGLAIAIEAGILLALIYLVTRSLWVCMGLHAAWNFVQGTVYGIPVSGTRADGWLVSTRSGPDWLSGGVFGAEASVVALVLCSLTSAALLVVALRRGNLVPPRWRR</sequence>
<feature type="transmembrane region" description="Helical" evidence="1">
    <location>
        <begin position="98"/>
        <end position="118"/>
    </location>
</feature>